<keyword evidence="9" id="KW-1015">Disulfide bond</keyword>
<dbReference type="AlphaFoldDB" id="A0A1F7XUN5"/>
<proteinExistence type="inferred from homology"/>
<comment type="caution">
    <text evidence="13">The sequence shown here is derived from an EMBL/GenBank/DDBJ whole genome shotgun (WGS) entry which is preliminary data.</text>
</comment>
<sequence>MLWRGIEESLAKKSKYYAFIIALTATLGSLYLSEIRGFAPCILCWYQRILMYPISIILATSLIKKAKDVHLYVLPLSLFGAVLALYHYNLQINPNQYAPCETIGFSVSCTDRFFTYFGYITIPWMSFSAFVLISLFMLLERSKVSKR</sequence>
<evidence type="ECO:0000256" key="9">
    <source>
        <dbReference type="ARBA" id="ARBA00023157"/>
    </source>
</evidence>
<feature type="transmembrane region" description="Helical" evidence="12">
    <location>
        <begin position="70"/>
        <end position="88"/>
    </location>
</feature>
<evidence type="ECO:0000256" key="4">
    <source>
        <dbReference type="ARBA" id="ARBA00022692"/>
    </source>
</evidence>
<dbReference type="GO" id="GO:0015035">
    <property type="term" value="F:protein-disulfide reductase activity"/>
    <property type="evidence" value="ECO:0007669"/>
    <property type="project" value="InterPro"/>
</dbReference>
<dbReference type="Proteomes" id="UP000178446">
    <property type="component" value="Unassembled WGS sequence"/>
</dbReference>
<keyword evidence="10" id="KW-0143">Chaperone</keyword>
<comment type="subcellular location">
    <subcellularLocation>
        <location evidence="1">Membrane</location>
        <topology evidence="1">Multi-pass membrane protein</topology>
    </subcellularLocation>
</comment>
<name>A0A1F7XUN5_9BACT</name>
<dbReference type="InterPro" id="IPR023380">
    <property type="entry name" value="DsbB-like_sf"/>
</dbReference>
<protein>
    <recommendedName>
        <fullName evidence="15">2-oxoglutarate dehydrogenase</fullName>
    </recommendedName>
</protein>
<dbReference type="Gene3D" id="1.20.1550.10">
    <property type="entry name" value="DsbB-like"/>
    <property type="match status" value="1"/>
</dbReference>
<evidence type="ECO:0000313" key="14">
    <source>
        <dbReference type="Proteomes" id="UP000178446"/>
    </source>
</evidence>
<dbReference type="PIRSF" id="PIRSF036659">
    <property type="entry name" value="BdbC"/>
    <property type="match status" value="1"/>
</dbReference>
<keyword evidence="8 12" id="KW-0472">Membrane</keyword>
<keyword evidence="5" id="KW-0249">Electron transport</keyword>
<evidence type="ECO:0000313" key="13">
    <source>
        <dbReference type="EMBL" id="OGM18762.1"/>
    </source>
</evidence>
<keyword evidence="7" id="KW-0560">Oxidoreductase</keyword>
<dbReference type="EMBL" id="MGGB01000033">
    <property type="protein sequence ID" value="OGM18762.1"/>
    <property type="molecule type" value="Genomic_DNA"/>
</dbReference>
<dbReference type="Pfam" id="PF02600">
    <property type="entry name" value="DsbB"/>
    <property type="match status" value="1"/>
</dbReference>
<evidence type="ECO:0000256" key="1">
    <source>
        <dbReference type="ARBA" id="ARBA00004141"/>
    </source>
</evidence>
<dbReference type="PANTHER" id="PTHR43469">
    <property type="entry name" value="DISULFIDE FORMATION PROTEIN-RELATED"/>
    <property type="match status" value="1"/>
</dbReference>
<organism evidence="13 14">
    <name type="scientific">Candidatus Woesebacteria bacterium RIFCSPHIGHO2_01_FULL_37_10</name>
    <dbReference type="NCBI Taxonomy" id="1802489"/>
    <lineage>
        <taxon>Bacteria</taxon>
        <taxon>Candidatus Woeseibacteriota</taxon>
    </lineage>
</organism>
<evidence type="ECO:0000256" key="6">
    <source>
        <dbReference type="ARBA" id="ARBA00022989"/>
    </source>
</evidence>
<feature type="transmembrane region" description="Helical" evidence="12">
    <location>
        <begin position="116"/>
        <end position="139"/>
    </location>
</feature>
<dbReference type="NCBIfam" id="NF002849">
    <property type="entry name" value="PRK03113.1"/>
    <property type="match status" value="1"/>
</dbReference>
<evidence type="ECO:0000256" key="5">
    <source>
        <dbReference type="ARBA" id="ARBA00022982"/>
    </source>
</evidence>
<reference evidence="13 14" key="1">
    <citation type="journal article" date="2016" name="Nat. Commun.">
        <title>Thousands of microbial genomes shed light on interconnected biogeochemical processes in an aquifer system.</title>
        <authorList>
            <person name="Anantharaman K."/>
            <person name="Brown C.T."/>
            <person name="Hug L.A."/>
            <person name="Sharon I."/>
            <person name="Castelle C.J."/>
            <person name="Probst A.J."/>
            <person name="Thomas B.C."/>
            <person name="Singh A."/>
            <person name="Wilkins M.J."/>
            <person name="Karaoz U."/>
            <person name="Brodie E.L."/>
            <person name="Williams K.H."/>
            <person name="Hubbard S.S."/>
            <person name="Banfield J.F."/>
        </authorList>
    </citation>
    <scope>NUCLEOTIDE SEQUENCE [LARGE SCALE GENOMIC DNA]</scope>
</reference>
<keyword evidence="4 12" id="KW-0812">Transmembrane</keyword>
<feature type="transmembrane region" description="Helical" evidence="12">
    <location>
        <begin position="45"/>
        <end position="63"/>
    </location>
</feature>
<dbReference type="InterPro" id="IPR012187">
    <property type="entry name" value="Disulphide_bond_form_BdbC"/>
</dbReference>
<dbReference type="InterPro" id="IPR003752">
    <property type="entry name" value="DiS_bond_form_DsbB/BdbC"/>
</dbReference>
<dbReference type="GO" id="GO:0006457">
    <property type="term" value="P:protein folding"/>
    <property type="evidence" value="ECO:0007669"/>
    <property type="project" value="InterPro"/>
</dbReference>
<evidence type="ECO:0008006" key="15">
    <source>
        <dbReference type="Google" id="ProtNLM"/>
    </source>
</evidence>
<evidence type="ECO:0000256" key="10">
    <source>
        <dbReference type="ARBA" id="ARBA00023186"/>
    </source>
</evidence>
<keyword evidence="6 12" id="KW-1133">Transmembrane helix</keyword>
<evidence type="ECO:0000256" key="7">
    <source>
        <dbReference type="ARBA" id="ARBA00023002"/>
    </source>
</evidence>
<evidence type="ECO:0000256" key="11">
    <source>
        <dbReference type="ARBA" id="ARBA00023284"/>
    </source>
</evidence>
<gene>
    <name evidence="13" type="ORF">A2685_00420</name>
</gene>
<dbReference type="PANTHER" id="PTHR43469:SF1">
    <property type="entry name" value="SPBETA PROPHAGE-DERIVED DISULFIDE BOND FORMATION PROTEIN B"/>
    <property type="match status" value="1"/>
</dbReference>
<dbReference type="SUPFAM" id="SSF158442">
    <property type="entry name" value="DsbB-like"/>
    <property type="match status" value="1"/>
</dbReference>
<evidence type="ECO:0000256" key="12">
    <source>
        <dbReference type="SAM" id="Phobius"/>
    </source>
</evidence>
<keyword evidence="3" id="KW-0813">Transport</keyword>
<dbReference type="GO" id="GO:0016020">
    <property type="term" value="C:membrane"/>
    <property type="evidence" value="ECO:0007669"/>
    <property type="project" value="UniProtKB-SubCell"/>
</dbReference>
<keyword evidence="11" id="KW-0676">Redox-active center</keyword>
<evidence type="ECO:0000256" key="8">
    <source>
        <dbReference type="ARBA" id="ARBA00023136"/>
    </source>
</evidence>
<comment type="similarity">
    <text evidence="2">Belongs to the DsbB family. BdbC subfamily.</text>
</comment>
<evidence type="ECO:0000256" key="3">
    <source>
        <dbReference type="ARBA" id="ARBA00022448"/>
    </source>
</evidence>
<accession>A0A1F7XUN5</accession>
<feature type="transmembrane region" description="Helical" evidence="12">
    <location>
        <begin position="16"/>
        <end position="33"/>
    </location>
</feature>
<evidence type="ECO:0000256" key="2">
    <source>
        <dbReference type="ARBA" id="ARBA00007602"/>
    </source>
</evidence>